<feature type="domain" description="EAL" evidence="1">
    <location>
        <begin position="322"/>
        <end position="570"/>
    </location>
</feature>
<dbReference type="Proteomes" id="UP000077786">
    <property type="component" value="Unassembled WGS sequence"/>
</dbReference>
<dbReference type="Pfam" id="PF00563">
    <property type="entry name" value="EAL"/>
    <property type="match status" value="1"/>
</dbReference>
<dbReference type="InterPro" id="IPR052155">
    <property type="entry name" value="Biofilm_reg_signaling"/>
</dbReference>
<evidence type="ECO:0000313" key="3">
    <source>
        <dbReference type="EMBL" id="OAJ68899.1"/>
    </source>
</evidence>
<dbReference type="Gene3D" id="3.30.70.270">
    <property type="match status" value="1"/>
</dbReference>
<dbReference type="InterPro" id="IPR001633">
    <property type="entry name" value="EAL_dom"/>
</dbReference>
<dbReference type="NCBIfam" id="TIGR00254">
    <property type="entry name" value="GGDEF"/>
    <property type="match status" value="1"/>
</dbReference>
<dbReference type="PANTHER" id="PTHR44757">
    <property type="entry name" value="DIGUANYLATE CYCLASE DGCP"/>
    <property type="match status" value="1"/>
</dbReference>
<feature type="domain" description="GGDEF" evidence="2">
    <location>
        <begin position="180"/>
        <end position="314"/>
    </location>
</feature>
<dbReference type="SMART" id="SM00052">
    <property type="entry name" value="EAL"/>
    <property type="match status" value="1"/>
</dbReference>
<dbReference type="InterPro" id="IPR043128">
    <property type="entry name" value="Rev_trsase/Diguanyl_cyclase"/>
</dbReference>
<sequence length="570" mass="62422">MTVLRLIHIRVYSMFSTGDDQHAASFPTGTSSASYLPLLRLARLLTGASSAGIVALSKDSAPLEIASVGVFLADALGELPCEELSESTSPKTFRIAGRSVAGINVGSLPRQKRTSTSLFLFAACETTDLSSQQTLDALADLADLTRNPIYNSGSVLPNRMQSMESVQWYIEQTAGLTRRAKFGLIRFNLDHLSFINERYGWDVADIILEEIVRRIEKLLPQGAFLGGMGGGNFIVLTPPGYTQVTTRSLMTSILRISEVPVALASSSLPFSLSIGWSMFPEDGHTVDGLLTSAKAALMEAQRLGGGHERRADEETTRMHILSSSLEQDLAVAVEQNGLFLNWMPVVDTASQQIVAHEALLRWNRPGYGEVPPALFIRCAEEAGLVEMLDSWSLRTACMAAASWDVPHRVCVNISPVWLVSERLSKLIKEILQESGLAPERLQIEMSEPRFFGPEDITFRELSRVRALGVRLALDDFGSGFSSLERLRFYPLDQIKLDRRFINSLGENNRANEVMCAILALARALNITTCAKGVETEAQMAFLDAYGCEEVQGYLLGSPVRDQAKPASQSA</sequence>
<dbReference type="PANTHER" id="PTHR44757:SF2">
    <property type="entry name" value="BIOFILM ARCHITECTURE MAINTENANCE PROTEIN MBAA"/>
    <property type="match status" value="1"/>
</dbReference>
<comment type="caution">
    <text evidence="3">The sequence shown here is derived from an EMBL/GenBank/DDBJ whole genome shotgun (WGS) entry which is preliminary data.</text>
</comment>
<dbReference type="PATRIC" id="fig|38307.3.peg.482"/>
<dbReference type="Gene3D" id="3.20.20.450">
    <property type="entry name" value="EAL domain"/>
    <property type="match status" value="1"/>
</dbReference>
<dbReference type="SUPFAM" id="SSF55073">
    <property type="entry name" value="Nucleotide cyclase"/>
    <property type="match status" value="1"/>
</dbReference>
<dbReference type="CDD" id="cd01948">
    <property type="entry name" value="EAL"/>
    <property type="match status" value="1"/>
</dbReference>
<dbReference type="PROSITE" id="PS50887">
    <property type="entry name" value="GGDEF"/>
    <property type="match status" value="1"/>
</dbReference>
<evidence type="ECO:0000259" key="1">
    <source>
        <dbReference type="PROSITE" id="PS50883"/>
    </source>
</evidence>
<dbReference type="AlphaFoldDB" id="A0A1B6VNW9"/>
<proteinExistence type="predicted"/>
<dbReference type="SUPFAM" id="SSF141868">
    <property type="entry name" value="EAL domain-like"/>
    <property type="match status" value="1"/>
</dbReference>
<organism evidence="3 4">
    <name type="scientific">Gluconobacter cerinus</name>
    <dbReference type="NCBI Taxonomy" id="38307"/>
    <lineage>
        <taxon>Bacteria</taxon>
        <taxon>Pseudomonadati</taxon>
        <taxon>Pseudomonadota</taxon>
        <taxon>Alphaproteobacteria</taxon>
        <taxon>Acetobacterales</taxon>
        <taxon>Acetobacteraceae</taxon>
        <taxon>Gluconobacter</taxon>
    </lineage>
</organism>
<gene>
    <name evidence="3" type="ORF">A0123_00466</name>
</gene>
<name>A0A1B6VNW9_9PROT</name>
<reference evidence="3 4" key="1">
    <citation type="submission" date="2016-03" db="EMBL/GenBank/DDBJ databases">
        <title>Draft genome sequence of Gluconobacter cerinus strain CECT 9110.</title>
        <authorList>
            <person name="Sainz F."/>
            <person name="Mas A."/>
            <person name="Torija M.J."/>
        </authorList>
    </citation>
    <scope>NUCLEOTIDE SEQUENCE [LARGE SCALE GENOMIC DNA]</scope>
    <source>
        <strain evidence="3 4">CECT 9110</strain>
    </source>
</reference>
<dbReference type="Pfam" id="PF00990">
    <property type="entry name" value="GGDEF"/>
    <property type="match status" value="1"/>
</dbReference>
<protein>
    <submittedName>
        <fullName evidence="3">Diguanylate cyclase</fullName>
    </submittedName>
</protein>
<dbReference type="EMBL" id="LUTU01000004">
    <property type="protein sequence ID" value="OAJ68899.1"/>
    <property type="molecule type" value="Genomic_DNA"/>
</dbReference>
<dbReference type="PROSITE" id="PS50883">
    <property type="entry name" value="EAL"/>
    <property type="match status" value="1"/>
</dbReference>
<dbReference type="InterPro" id="IPR035919">
    <property type="entry name" value="EAL_sf"/>
</dbReference>
<dbReference type="InterPro" id="IPR000160">
    <property type="entry name" value="GGDEF_dom"/>
</dbReference>
<accession>A0A1B6VNW9</accession>
<evidence type="ECO:0000313" key="4">
    <source>
        <dbReference type="Proteomes" id="UP000077786"/>
    </source>
</evidence>
<dbReference type="InterPro" id="IPR029787">
    <property type="entry name" value="Nucleotide_cyclase"/>
</dbReference>
<evidence type="ECO:0000259" key="2">
    <source>
        <dbReference type="PROSITE" id="PS50887"/>
    </source>
</evidence>
<dbReference type="SMART" id="SM00267">
    <property type="entry name" value="GGDEF"/>
    <property type="match status" value="1"/>
</dbReference>